<accession>A0A326UD26</accession>
<protein>
    <submittedName>
        <fullName evidence="1">Uncharacterized protein</fullName>
    </submittedName>
</protein>
<dbReference type="AlphaFoldDB" id="A0A326UD26"/>
<gene>
    <name evidence="1" type="ORF">EI42_00542</name>
</gene>
<evidence type="ECO:0000313" key="1">
    <source>
        <dbReference type="EMBL" id="PZW36368.1"/>
    </source>
</evidence>
<evidence type="ECO:0000313" key="2">
    <source>
        <dbReference type="Proteomes" id="UP000248806"/>
    </source>
</evidence>
<dbReference type="EMBL" id="QKUF01000001">
    <property type="protein sequence ID" value="PZW36368.1"/>
    <property type="molecule type" value="Genomic_DNA"/>
</dbReference>
<name>A0A326UD26_THEHA</name>
<dbReference type="Proteomes" id="UP000248806">
    <property type="component" value="Unassembled WGS sequence"/>
</dbReference>
<organism evidence="1 2">
    <name type="scientific">Thermosporothrix hazakensis</name>
    <dbReference type="NCBI Taxonomy" id="644383"/>
    <lineage>
        <taxon>Bacteria</taxon>
        <taxon>Bacillati</taxon>
        <taxon>Chloroflexota</taxon>
        <taxon>Ktedonobacteria</taxon>
        <taxon>Ktedonobacterales</taxon>
        <taxon>Thermosporotrichaceae</taxon>
        <taxon>Thermosporothrix</taxon>
    </lineage>
</organism>
<sequence>MIIDPAPGATGGQDEHLLKTLVLVAPSYQGPILLRGQQLDGHHAVRFGQEPASSKLALASTIKGRDDSNWLNYATYTQVRAPGCYGIQLDGASFHYQIIFKAV</sequence>
<reference evidence="1 2" key="1">
    <citation type="submission" date="2018-06" db="EMBL/GenBank/DDBJ databases">
        <title>Genomic Encyclopedia of Archaeal and Bacterial Type Strains, Phase II (KMG-II): from individual species to whole genera.</title>
        <authorList>
            <person name="Goeker M."/>
        </authorList>
    </citation>
    <scope>NUCLEOTIDE SEQUENCE [LARGE SCALE GENOMIC DNA]</scope>
    <source>
        <strain evidence="1 2">ATCC BAA-1881</strain>
    </source>
</reference>
<dbReference type="RefSeq" id="WP_111318551.1">
    <property type="nucleotide sequence ID" value="NZ_BIFX01000001.1"/>
</dbReference>
<dbReference type="OrthoDB" id="3295342at2"/>
<comment type="caution">
    <text evidence="1">The sequence shown here is derived from an EMBL/GenBank/DDBJ whole genome shotgun (WGS) entry which is preliminary data.</text>
</comment>
<proteinExistence type="predicted"/>
<keyword evidence="2" id="KW-1185">Reference proteome</keyword>